<dbReference type="Proteomes" id="UP001142462">
    <property type="component" value="Unassembled WGS sequence"/>
</dbReference>
<organism evidence="9 10">
    <name type="scientific">Microbacterium barkeri</name>
    <dbReference type="NCBI Taxonomy" id="33917"/>
    <lineage>
        <taxon>Bacteria</taxon>
        <taxon>Bacillati</taxon>
        <taxon>Actinomycetota</taxon>
        <taxon>Actinomycetes</taxon>
        <taxon>Micrococcales</taxon>
        <taxon>Microbacteriaceae</taxon>
        <taxon>Microbacterium</taxon>
    </lineage>
</organism>
<feature type="transmembrane region" description="Helical" evidence="7">
    <location>
        <begin position="398"/>
        <end position="417"/>
    </location>
</feature>
<evidence type="ECO:0000259" key="8">
    <source>
        <dbReference type="PROSITE" id="PS50850"/>
    </source>
</evidence>
<evidence type="ECO:0000256" key="1">
    <source>
        <dbReference type="ARBA" id="ARBA00004651"/>
    </source>
</evidence>
<dbReference type="InterPro" id="IPR020846">
    <property type="entry name" value="MFS_dom"/>
</dbReference>
<dbReference type="InterPro" id="IPR036259">
    <property type="entry name" value="MFS_trans_sf"/>
</dbReference>
<keyword evidence="3" id="KW-1003">Cell membrane</keyword>
<keyword evidence="10" id="KW-1185">Reference proteome</keyword>
<reference evidence="9" key="2">
    <citation type="submission" date="2023-01" db="EMBL/GenBank/DDBJ databases">
        <authorList>
            <person name="Sun Q."/>
            <person name="Evtushenko L."/>
        </authorList>
    </citation>
    <scope>NUCLEOTIDE SEQUENCE</scope>
    <source>
        <strain evidence="9">VKM Ac-1020</strain>
    </source>
</reference>
<evidence type="ECO:0000256" key="6">
    <source>
        <dbReference type="ARBA" id="ARBA00023136"/>
    </source>
</evidence>
<dbReference type="SUPFAM" id="SSF103473">
    <property type="entry name" value="MFS general substrate transporter"/>
    <property type="match status" value="1"/>
</dbReference>
<feature type="domain" description="Major facilitator superfamily (MFS) profile" evidence="8">
    <location>
        <begin position="14"/>
        <end position="419"/>
    </location>
</feature>
<feature type="transmembrane region" description="Helical" evidence="7">
    <location>
        <begin position="329"/>
        <end position="351"/>
    </location>
</feature>
<keyword evidence="6 7" id="KW-0472">Membrane</keyword>
<keyword evidence="5 7" id="KW-1133">Transmembrane helix</keyword>
<dbReference type="InterPro" id="IPR011701">
    <property type="entry name" value="MFS"/>
</dbReference>
<feature type="transmembrane region" description="Helical" evidence="7">
    <location>
        <begin position="235"/>
        <end position="256"/>
    </location>
</feature>
<dbReference type="PANTHER" id="PTHR43045:SF1">
    <property type="entry name" value="SHIKIMATE TRANSPORTER"/>
    <property type="match status" value="1"/>
</dbReference>
<protein>
    <submittedName>
        <fullName evidence="9">MFS transporter</fullName>
    </submittedName>
</protein>
<dbReference type="CDD" id="cd17369">
    <property type="entry name" value="MFS_ShiA_like"/>
    <property type="match status" value="1"/>
</dbReference>
<feature type="transmembrane region" description="Helical" evidence="7">
    <location>
        <begin position="184"/>
        <end position="206"/>
    </location>
</feature>
<evidence type="ECO:0000313" key="10">
    <source>
        <dbReference type="Proteomes" id="UP001142462"/>
    </source>
</evidence>
<comment type="subcellular location">
    <subcellularLocation>
        <location evidence="1">Cell membrane</location>
        <topology evidence="1">Multi-pass membrane protein</topology>
    </subcellularLocation>
</comment>
<dbReference type="Gene3D" id="1.20.1250.20">
    <property type="entry name" value="MFS general substrate transporter like domains"/>
    <property type="match status" value="2"/>
</dbReference>
<dbReference type="PROSITE" id="PS50850">
    <property type="entry name" value="MFS"/>
    <property type="match status" value="1"/>
</dbReference>
<name>A0A9W6H3N1_9MICO</name>
<evidence type="ECO:0000256" key="4">
    <source>
        <dbReference type="ARBA" id="ARBA00022692"/>
    </source>
</evidence>
<feature type="transmembrane region" description="Helical" evidence="7">
    <location>
        <begin position="26"/>
        <end position="44"/>
    </location>
</feature>
<feature type="transmembrane region" description="Helical" evidence="7">
    <location>
        <begin position="112"/>
        <end position="131"/>
    </location>
</feature>
<dbReference type="InterPro" id="IPR005828">
    <property type="entry name" value="MFS_sugar_transport-like"/>
</dbReference>
<feature type="transmembrane region" description="Helical" evidence="7">
    <location>
        <begin position="363"/>
        <end position="386"/>
    </location>
</feature>
<keyword evidence="2" id="KW-0813">Transport</keyword>
<proteinExistence type="predicted"/>
<dbReference type="PROSITE" id="PS00216">
    <property type="entry name" value="SUGAR_TRANSPORT_1"/>
    <property type="match status" value="1"/>
</dbReference>
<feature type="transmembrane region" description="Helical" evidence="7">
    <location>
        <begin position="56"/>
        <end position="75"/>
    </location>
</feature>
<sequence length="454" mass="48423">MTNTASHRKTPAKAAIASWVGTTLEYYDFAVYGTAAALVLNVLFFPEDLPDGIKVLLSMATFAIGFVVRPLGAFILGPIGDRFGRKFVMMITLFGIGACTFLIGCLPTYEQIGVLAPILLTVIRILQGLSVSGEQASAITMSLEHAPERRRAFTTSFVTSGSASGGLLATAVFIPFAALPQEQLLAWAWRVPFWLSAVVVVVAYIIRRSLEEPPAFLETQAIKVQLSPLTQATRFHWVTIIRIAACAMIAGVSYLFASFSVSFATVGYELDKPTMLWVPVCASFLAILYTPLAGLLADRIGRRTVFIIGAVGAGITTAPYLWAITQGNWPLIFVLGILCNGLFYSTANAAWPAFFAEMFPHRVRVSGLAAGTQIGFAIAGAIGPVASTALAGADLTGWVGPALLAIGLMLVATISAATAKETRGHTLDEIDDLQQSEREKEVVTAAIVLPRSVS</sequence>
<dbReference type="GO" id="GO:0005886">
    <property type="term" value="C:plasma membrane"/>
    <property type="evidence" value="ECO:0007669"/>
    <property type="project" value="UniProtKB-SubCell"/>
</dbReference>
<dbReference type="EMBL" id="BSEJ01000006">
    <property type="protein sequence ID" value="GLJ61414.1"/>
    <property type="molecule type" value="Genomic_DNA"/>
</dbReference>
<dbReference type="InterPro" id="IPR005829">
    <property type="entry name" value="Sugar_transporter_CS"/>
</dbReference>
<reference evidence="9" key="1">
    <citation type="journal article" date="2014" name="Int. J. Syst. Evol. Microbiol.">
        <title>Complete genome sequence of Corynebacterium casei LMG S-19264T (=DSM 44701T), isolated from a smear-ripened cheese.</title>
        <authorList>
            <consortium name="US DOE Joint Genome Institute (JGI-PGF)"/>
            <person name="Walter F."/>
            <person name="Albersmeier A."/>
            <person name="Kalinowski J."/>
            <person name="Ruckert C."/>
        </authorList>
    </citation>
    <scope>NUCLEOTIDE SEQUENCE</scope>
    <source>
        <strain evidence="9">VKM Ac-1020</strain>
    </source>
</reference>
<gene>
    <name evidence="9" type="ORF">GCM10017576_15430</name>
</gene>
<dbReference type="RefSeq" id="WP_271173125.1">
    <property type="nucleotide sequence ID" value="NZ_BSEJ01000006.1"/>
</dbReference>
<dbReference type="PANTHER" id="PTHR43045">
    <property type="entry name" value="SHIKIMATE TRANSPORTER"/>
    <property type="match status" value="1"/>
</dbReference>
<evidence type="ECO:0000256" key="5">
    <source>
        <dbReference type="ARBA" id="ARBA00022989"/>
    </source>
</evidence>
<evidence type="ECO:0000256" key="7">
    <source>
        <dbReference type="SAM" id="Phobius"/>
    </source>
</evidence>
<feature type="transmembrane region" description="Helical" evidence="7">
    <location>
        <begin position="152"/>
        <end position="178"/>
    </location>
</feature>
<feature type="transmembrane region" description="Helical" evidence="7">
    <location>
        <begin position="304"/>
        <end position="323"/>
    </location>
</feature>
<dbReference type="Pfam" id="PF00083">
    <property type="entry name" value="Sugar_tr"/>
    <property type="match status" value="1"/>
</dbReference>
<dbReference type="GO" id="GO:0022857">
    <property type="term" value="F:transmembrane transporter activity"/>
    <property type="evidence" value="ECO:0007669"/>
    <property type="project" value="InterPro"/>
</dbReference>
<comment type="caution">
    <text evidence="9">The sequence shown here is derived from an EMBL/GenBank/DDBJ whole genome shotgun (WGS) entry which is preliminary data.</text>
</comment>
<feature type="transmembrane region" description="Helical" evidence="7">
    <location>
        <begin position="87"/>
        <end position="106"/>
    </location>
</feature>
<keyword evidence="4 7" id="KW-0812">Transmembrane</keyword>
<evidence type="ECO:0000256" key="3">
    <source>
        <dbReference type="ARBA" id="ARBA00022475"/>
    </source>
</evidence>
<accession>A0A9W6H3N1</accession>
<evidence type="ECO:0000256" key="2">
    <source>
        <dbReference type="ARBA" id="ARBA00022448"/>
    </source>
</evidence>
<feature type="transmembrane region" description="Helical" evidence="7">
    <location>
        <begin position="276"/>
        <end position="297"/>
    </location>
</feature>
<dbReference type="AlphaFoldDB" id="A0A9W6H3N1"/>
<evidence type="ECO:0000313" key="9">
    <source>
        <dbReference type="EMBL" id="GLJ61414.1"/>
    </source>
</evidence>
<dbReference type="Pfam" id="PF07690">
    <property type="entry name" value="MFS_1"/>
    <property type="match status" value="1"/>
</dbReference>